<feature type="transmembrane region" description="Helical" evidence="4">
    <location>
        <begin position="12"/>
        <end position="33"/>
    </location>
</feature>
<dbReference type="Proteomes" id="UP000838748">
    <property type="component" value="Unassembled WGS sequence"/>
</dbReference>
<protein>
    <recommendedName>
        <fullName evidence="2">Curli production assembly/transport component CsgE</fullName>
    </recommendedName>
</protein>
<keyword evidence="3" id="KW-0732">Signal</keyword>
<comment type="caution">
    <text evidence="5">The sequence shown here is derived from an EMBL/GenBank/DDBJ whole genome shotgun (WGS) entry which is preliminary data.</text>
</comment>
<dbReference type="Pfam" id="PF10627">
    <property type="entry name" value="CsgE"/>
    <property type="match status" value="1"/>
</dbReference>
<evidence type="ECO:0000256" key="1">
    <source>
        <dbReference type="ARBA" id="ARBA00003989"/>
    </source>
</evidence>
<reference evidence="5" key="1">
    <citation type="submission" date="2021-11" db="EMBL/GenBank/DDBJ databases">
        <authorList>
            <person name="Rodrigo-Torres L."/>
            <person name="Arahal R. D."/>
            <person name="Lucena T."/>
        </authorList>
    </citation>
    <scope>NUCLEOTIDE SEQUENCE</scope>
    <source>
        <strain evidence="5">CECT 7928</strain>
    </source>
</reference>
<dbReference type="RefSeq" id="WP_237362194.1">
    <property type="nucleotide sequence ID" value="NZ_CAKLDM010000002.1"/>
</dbReference>
<evidence type="ECO:0000256" key="4">
    <source>
        <dbReference type="SAM" id="Phobius"/>
    </source>
</evidence>
<proteinExistence type="predicted"/>
<evidence type="ECO:0000313" key="5">
    <source>
        <dbReference type="EMBL" id="CAH0540179.1"/>
    </source>
</evidence>
<evidence type="ECO:0000256" key="3">
    <source>
        <dbReference type="ARBA" id="ARBA00022729"/>
    </source>
</evidence>
<organism evidence="5 6">
    <name type="scientific">Vibrio marisflavi CECT 7928</name>
    <dbReference type="NCBI Taxonomy" id="634439"/>
    <lineage>
        <taxon>Bacteria</taxon>
        <taxon>Pseudomonadati</taxon>
        <taxon>Pseudomonadota</taxon>
        <taxon>Gammaproteobacteria</taxon>
        <taxon>Vibrionales</taxon>
        <taxon>Vibrionaceae</taxon>
        <taxon>Vibrio</taxon>
    </lineage>
</organism>
<evidence type="ECO:0000256" key="2">
    <source>
        <dbReference type="ARBA" id="ARBA00014024"/>
    </source>
</evidence>
<name>A0ABN8E8U3_9VIBR</name>
<dbReference type="EMBL" id="CAKLDM010000002">
    <property type="protein sequence ID" value="CAH0540179.1"/>
    <property type="molecule type" value="Genomic_DNA"/>
</dbReference>
<dbReference type="InterPro" id="IPR018900">
    <property type="entry name" value="Curli_CsgE"/>
</dbReference>
<sequence length="167" mass="18679">MSAIDNISNQLNISGSVIMAVLTVFLFSFSVVASQKFDNGPALEDNSKLEDKNQLNTDLNEVSGLIIDRTMTRLGANFYAAFSQMVNDRHDELKENITVKERPTALSGSIITIFHLGKPIYKTALSPARKQASERAEQAMRVVSSYISSWEVQRLFQDRFDLDGDEL</sequence>
<keyword evidence="6" id="KW-1185">Reference proteome</keyword>
<comment type="function">
    <text evidence="1">May be involved in the biogenesis of curli organelles.</text>
</comment>
<accession>A0ABN8E8U3</accession>
<keyword evidence="4" id="KW-1133">Transmembrane helix</keyword>
<gene>
    <name evidence="5" type="ORF">VMF7928_02661</name>
</gene>
<keyword evidence="4" id="KW-0472">Membrane</keyword>
<evidence type="ECO:0000313" key="6">
    <source>
        <dbReference type="Proteomes" id="UP000838748"/>
    </source>
</evidence>
<keyword evidence="4" id="KW-0812">Transmembrane</keyword>